<evidence type="ECO:0000256" key="1">
    <source>
        <dbReference type="SAM" id="Phobius"/>
    </source>
</evidence>
<dbReference type="EMBL" id="JOPB01000001">
    <property type="protein sequence ID" value="OUI79263.1"/>
    <property type="molecule type" value="Genomic_DNA"/>
</dbReference>
<dbReference type="PANTHER" id="PTHR38442">
    <property type="entry name" value="INNER MEMBRANE PROTEIN-RELATED"/>
    <property type="match status" value="1"/>
</dbReference>
<keyword evidence="1" id="KW-1133">Transmembrane helix</keyword>
<reference evidence="3" key="1">
    <citation type="submission" date="2014-06" db="EMBL/GenBank/DDBJ databases">
        <authorList>
            <person name="Winans N.J."/>
            <person name="Newell P.D."/>
            <person name="Douglas A.E."/>
        </authorList>
    </citation>
    <scope>NUCLEOTIDE SEQUENCE [LARGE SCALE GENOMIC DNA]</scope>
    <source>
        <strain evidence="3">DmL_052</strain>
    </source>
</reference>
<dbReference type="GO" id="GO:0005886">
    <property type="term" value="C:plasma membrane"/>
    <property type="evidence" value="ECO:0007669"/>
    <property type="project" value="TreeGrafter"/>
</dbReference>
<dbReference type="InterPro" id="IPR007383">
    <property type="entry name" value="DUF445"/>
</dbReference>
<accession>A0A251ZX85</accession>
<dbReference type="Proteomes" id="UP000194946">
    <property type="component" value="Unassembled WGS sequence"/>
</dbReference>
<dbReference type="RefSeq" id="WP_008853642.1">
    <property type="nucleotide sequence ID" value="NZ_JOPB01000001.1"/>
</dbReference>
<dbReference type="AlphaFoldDB" id="A0A251ZX85"/>
<keyword evidence="1" id="KW-0812">Transmembrane</keyword>
<dbReference type="PANTHER" id="PTHR38442:SF1">
    <property type="entry name" value="INNER MEMBRANE PROTEIN"/>
    <property type="match status" value="1"/>
</dbReference>
<proteinExistence type="predicted"/>
<gene>
    <name evidence="2" type="ORF">HK18_01460</name>
</gene>
<keyword evidence="1" id="KW-0472">Membrane</keyword>
<evidence type="ECO:0000313" key="2">
    <source>
        <dbReference type="EMBL" id="OUI79263.1"/>
    </source>
</evidence>
<sequence length="436" mass="50145">MKEIEKNLEKIPEADRIAWKSFVRYRRMATGLLMLMGVFTFLGYLLPYYGIIKDSFLLTVFRTGAQAGFIGGFADWFAVTALFRHPMGIPIPHTAILPMQQKRLGKGLGHFIARYVFTKEEINETLNKIDFPGILANYLSNPENVETCNKIILNSVPNMLDRFEDGRASQFISRIFSRLLSGESLSPLMVRALRTMVENEHHQEIVSFLLEVVKKNLKEKEQGLKDIIQDRVREQGGRFLGWMIGGSVASKVLTSISKEMDRIDPQNLDLRHGVADWIKNEIDKFETNPERSEKISEALKIFVDHESVQEWREDIWKKLRALVEEDLENDDGWMKNLIHDTLSYLSTQLREDPVVREKVMLGIQSAVLRSLPHTQEWLVRFTETVVAGWDSHALVSRLETRVGKDLQYIRINGSVVGFLVGVILYLFIYLCFGHVT</sequence>
<name>A0A251ZX85_9PROT</name>
<evidence type="ECO:0000313" key="3">
    <source>
        <dbReference type="Proteomes" id="UP000194946"/>
    </source>
</evidence>
<keyword evidence="3" id="KW-1185">Reference proteome</keyword>
<dbReference type="Pfam" id="PF04286">
    <property type="entry name" value="DUF445"/>
    <property type="match status" value="1"/>
</dbReference>
<protein>
    <submittedName>
        <fullName evidence="2">Membrane protein</fullName>
    </submittedName>
</protein>
<feature type="transmembrane region" description="Helical" evidence="1">
    <location>
        <begin position="29"/>
        <end position="51"/>
    </location>
</feature>
<organism evidence="2 3">
    <name type="scientific">Commensalibacter intestini</name>
    <dbReference type="NCBI Taxonomy" id="479936"/>
    <lineage>
        <taxon>Bacteria</taxon>
        <taxon>Pseudomonadati</taxon>
        <taxon>Pseudomonadota</taxon>
        <taxon>Alphaproteobacteria</taxon>
        <taxon>Acetobacterales</taxon>
        <taxon>Acetobacteraceae</taxon>
    </lineage>
</organism>
<comment type="caution">
    <text evidence="2">The sequence shown here is derived from an EMBL/GenBank/DDBJ whole genome shotgun (WGS) entry which is preliminary data.</text>
</comment>
<feature type="transmembrane region" description="Helical" evidence="1">
    <location>
        <begin position="411"/>
        <end position="435"/>
    </location>
</feature>